<dbReference type="InterPro" id="IPR000620">
    <property type="entry name" value="EamA_dom"/>
</dbReference>
<accession>A0A2N3U761</accession>
<comment type="caution">
    <text evidence="7">The sequence shown here is derived from an EMBL/GenBank/DDBJ whole genome shotgun (WGS) entry which is preliminary data.</text>
</comment>
<feature type="transmembrane region" description="Helical" evidence="5">
    <location>
        <begin position="133"/>
        <end position="151"/>
    </location>
</feature>
<name>A0A2N3U761_9BACT</name>
<evidence type="ECO:0000313" key="7">
    <source>
        <dbReference type="EMBL" id="PKV62576.1"/>
    </source>
</evidence>
<feature type="domain" description="EamA" evidence="6">
    <location>
        <begin position="1"/>
        <end position="124"/>
    </location>
</feature>
<dbReference type="GO" id="GO:0016020">
    <property type="term" value="C:membrane"/>
    <property type="evidence" value="ECO:0007669"/>
    <property type="project" value="UniProtKB-SubCell"/>
</dbReference>
<keyword evidence="4 5" id="KW-0472">Membrane</keyword>
<sequence length="285" mass="31984">MLLSTLFFSLMNVCVKLVPHIPAVEVILFRSLVSLAMSYVALHSKKVNVWGNNKGLLIARGLTGSAALMLFFTTLQNIPLATAATIQYLSPIFTTILGVFIVKEKVKPWQWVFFAVSFAGIIIIEGLDTSADSFYVWMGVLSAVFSALAYSSIRRLNTREHPLVIVFYFPLVALPIAGLFSIFTWVQPQGWDWAILLMVGILTQLGQYYMTMSYQAEEISKVANLNYIGIIYALVLGFILFDEHFELATYLGMALVLVGVILNVRYKNRLSQREIEAHETKLPQV</sequence>
<dbReference type="AlphaFoldDB" id="A0A2N3U761"/>
<keyword evidence="8" id="KW-1185">Reference proteome</keyword>
<feature type="transmembrane region" description="Helical" evidence="5">
    <location>
        <begin position="109"/>
        <end position="127"/>
    </location>
</feature>
<evidence type="ECO:0000256" key="2">
    <source>
        <dbReference type="ARBA" id="ARBA00022692"/>
    </source>
</evidence>
<dbReference type="PANTHER" id="PTHR22911">
    <property type="entry name" value="ACYL-MALONYL CONDENSING ENZYME-RELATED"/>
    <property type="match status" value="1"/>
</dbReference>
<keyword evidence="2 5" id="KW-0812">Transmembrane</keyword>
<dbReference type="SUPFAM" id="SSF103481">
    <property type="entry name" value="Multidrug resistance efflux transporter EmrE"/>
    <property type="match status" value="2"/>
</dbReference>
<evidence type="ECO:0000256" key="5">
    <source>
        <dbReference type="SAM" id="Phobius"/>
    </source>
</evidence>
<feature type="transmembrane region" description="Helical" evidence="5">
    <location>
        <begin position="163"/>
        <end position="185"/>
    </location>
</feature>
<dbReference type="EMBL" id="PJMU01000005">
    <property type="protein sequence ID" value="PKV62576.1"/>
    <property type="molecule type" value="Genomic_DNA"/>
</dbReference>
<protein>
    <submittedName>
        <fullName evidence="7">EamA domain-containing membrane protein RarD</fullName>
    </submittedName>
</protein>
<feature type="transmembrane region" description="Helical" evidence="5">
    <location>
        <begin position="222"/>
        <end position="241"/>
    </location>
</feature>
<evidence type="ECO:0000313" key="8">
    <source>
        <dbReference type="Proteomes" id="UP000233782"/>
    </source>
</evidence>
<evidence type="ECO:0000256" key="4">
    <source>
        <dbReference type="ARBA" id="ARBA00023136"/>
    </source>
</evidence>
<dbReference type="Pfam" id="PF00892">
    <property type="entry name" value="EamA"/>
    <property type="match status" value="2"/>
</dbReference>
<dbReference type="PANTHER" id="PTHR22911:SF6">
    <property type="entry name" value="SOLUTE CARRIER FAMILY 35 MEMBER G1"/>
    <property type="match status" value="1"/>
</dbReference>
<dbReference type="Proteomes" id="UP000233782">
    <property type="component" value="Unassembled WGS sequence"/>
</dbReference>
<keyword evidence="3 5" id="KW-1133">Transmembrane helix</keyword>
<gene>
    <name evidence="7" type="ORF">BD749_3779</name>
</gene>
<proteinExistence type="predicted"/>
<comment type="subcellular location">
    <subcellularLocation>
        <location evidence="1">Membrane</location>
        <topology evidence="1">Multi-pass membrane protein</topology>
    </subcellularLocation>
</comment>
<organism evidence="7 8">
    <name type="scientific">Pontibacter ramchanderi</name>
    <dbReference type="NCBI Taxonomy" id="1179743"/>
    <lineage>
        <taxon>Bacteria</taxon>
        <taxon>Pseudomonadati</taxon>
        <taxon>Bacteroidota</taxon>
        <taxon>Cytophagia</taxon>
        <taxon>Cytophagales</taxon>
        <taxon>Hymenobacteraceae</taxon>
        <taxon>Pontibacter</taxon>
    </lineage>
</organism>
<feature type="transmembrane region" description="Helical" evidence="5">
    <location>
        <begin position="54"/>
        <end position="72"/>
    </location>
</feature>
<feature type="domain" description="EamA" evidence="6">
    <location>
        <begin position="135"/>
        <end position="264"/>
    </location>
</feature>
<feature type="transmembrane region" description="Helical" evidence="5">
    <location>
        <begin position="191"/>
        <end position="210"/>
    </location>
</feature>
<feature type="transmembrane region" description="Helical" evidence="5">
    <location>
        <begin position="20"/>
        <end position="42"/>
    </location>
</feature>
<feature type="transmembrane region" description="Helical" evidence="5">
    <location>
        <begin position="247"/>
        <end position="264"/>
    </location>
</feature>
<evidence type="ECO:0000256" key="3">
    <source>
        <dbReference type="ARBA" id="ARBA00022989"/>
    </source>
</evidence>
<dbReference type="InterPro" id="IPR037185">
    <property type="entry name" value="EmrE-like"/>
</dbReference>
<dbReference type="Gene3D" id="1.10.3730.20">
    <property type="match status" value="1"/>
</dbReference>
<reference evidence="7 8" key="1">
    <citation type="submission" date="2017-12" db="EMBL/GenBank/DDBJ databases">
        <title>Genomic Encyclopedia of Type Strains, Phase III (KMG-III): the genomes of soil and plant-associated and newly described type strains.</title>
        <authorList>
            <person name="Whitman W."/>
        </authorList>
    </citation>
    <scope>NUCLEOTIDE SEQUENCE [LARGE SCALE GENOMIC DNA]</scope>
    <source>
        <strain evidence="7 8">LP43</strain>
    </source>
</reference>
<evidence type="ECO:0000256" key="1">
    <source>
        <dbReference type="ARBA" id="ARBA00004141"/>
    </source>
</evidence>
<evidence type="ECO:0000259" key="6">
    <source>
        <dbReference type="Pfam" id="PF00892"/>
    </source>
</evidence>
<feature type="transmembrane region" description="Helical" evidence="5">
    <location>
        <begin position="78"/>
        <end position="102"/>
    </location>
</feature>